<proteinExistence type="predicted"/>
<dbReference type="CDD" id="cd09917">
    <property type="entry name" value="F-box_SF"/>
    <property type="match status" value="1"/>
</dbReference>
<comment type="caution">
    <text evidence="2">The sequence shown here is derived from an EMBL/GenBank/DDBJ whole genome shotgun (WGS) entry which is preliminary data.</text>
</comment>
<gene>
    <name evidence="2" type="ORF">BN946_scf184569.g47</name>
</gene>
<evidence type="ECO:0000313" key="2">
    <source>
        <dbReference type="EMBL" id="CDO70504.1"/>
    </source>
</evidence>
<dbReference type="AlphaFoldDB" id="A0A060SE02"/>
<dbReference type="InterPro" id="IPR001810">
    <property type="entry name" value="F-box_dom"/>
</dbReference>
<organism evidence="2 3">
    <name type="scientific">Pycnoporus cinnabarinus</name>
    <name type="common">Cinnabar-red polypore</name>
    <name type="synonym">Trametes cinnabarina</name>
    <dbReference type="NCBI Taxonomy" id="5643"/>
    <lineage>
        <taxon>Eukaryota</taxon>
        <taxon>Fungi</taxon>
        <taxon>Dikarya</taxon>
        <taxon>Basidiomycota</taxon>
        <taxon>Agaricomycotina</taxon>
        <taxon>Agaricomycetes</taxon>
        <taxon>Polyporales</taxon>
        <taxon>Polyporaceae</taxon>
        <taxon>Trametes</taxon>
    </lineage>
</organism>
<feature type="domain" description="F-box" evidence="1">
    <location>
        <begin position="21"/>
        <end position="58"/>
    </location>
</feature>
<dbReference type="SUPFAM" id="SSF81383">
    <property type="entry name" value="F-box domain"/>
    <property type="match status" value="1"/>
</dbReference>
<dbReference type="InterPro" id="IPR036047">
    <property type="entry name" value="F-box-like_dom_sf"/>
</dbReference>
<dbReference type="Pfam" id="PF12937">
    <property type="entry name" value="F-box-like"/>
    <property type="match status" value="1"/>
</dbReference>
<dbReference type="OrthoDB" id="2747460at2759"/>
<dbReference type="Proteomes" id="UP000029665">
    <property type="component" value="Unassembled WGS sequence"/>
</dbReference>
<evidence type="ECO:0000313" key="3">
    <source>
        <dbReference type="Proteomes" id="UP000029665"/>
    </source>
</evidence>
<sequence>MASIWQPAYPEVGQTSQRTGIADLPMELLYFIFHHASEDQKDVSACSSICRKWRDVALPHVLATLKVLHQERQDLVQFVDNRPHVPQRVHDLVFNSIPKFYEDKP</sequence>
<reference evidence="2" key="1">
    <citation type="submission" date="2014-01" db="EMBL/GenBank/DDBJ databases">
        <title>The genome of the white-rot fungus Pycnoporus cinnabarinus: a basidiomycete model with a versatile arsenal for lignocellulosic biomass breakdown.</title>
        <authorList>
            <person name="Levasseur A."/>
            <person name="Lomascolo A."/>
            <person name="Ruiz-Duenas F.J."/>
            <person name="Uzan E."/>
            <person name="Piumi F."/>
            <person name="Kues U."/>
            <person name="Ram A.F.J."/>
            <person name="Murat C."/>
            <person name="Haon M."/>
            <person name="Benoit I."/>
            <person name="Arfi Y."/>
            <person name="Chevret D."/>
            <person name="Drula E."/>
            <person name="Kwon M.J."/>
            <person name="Gouret P."/>
            <person name="Lesage-Meessen L."/>
            <person name="Lombard V."/>
            <person name="Mariette J."/>
            <person name="Noirot C."/>
            <person name="Park J."/>
            <person name="Patyshakuliyeva A."/>
            <person name="Wieneger R.A.B."/>
            <person name="Wosten H.A.B."/>
            <person name="Martin F."/>
            <person name="Coutinho P.M."/>
            <person name="de Vries R."/>
            <person name="Martinez A.T."/>
            <person name="Klopp C."/>
            <person name="Pontarotti P."/>
            <person name="Henrissat B."/>
            <person name="Record E."/>
        </authorList>
    </citation>
    <scope>NUCLEOTIDE SEQUENCE [LARGE SCALE GENOMIC DNA]</scope>
    <source>
        <strain evidence="2">BRFM137</strain>
    </source>
</reference>
<keyword evidence="3" id="KW-1185">Reference proteome</keyword>
<evidence type="ECO:0000259" key="1">
    <source>
        <dbReference type="Pfam" id="PF12937"/>
    </source>
</evidence>
<protein>
    <recommendedName>
        <fullName evidence="1">F-box domain-containing protein</fullName>
    </recommendedName>
</protein>
<name>A0A060SE02_PYCCI</name>
<dbReference type="HOGENOM" id="CLU_2237960_0_0_1"/>
<dbReference type="EMBL" id="CCBP010000083">
    <property type="protein sequence ID" value="CDO70504.1"/>
    <property type="molecule type" value="Genomic_DNA"/>
</dbReference>
<dbReference type="Gene3D" id="1.20.1280.50">
    <property type="match status" value="1"/>
</dbReference>
<accession>A0A060SE02</accession>